<dbReference type="EMBL" id="JBBPBM010000009">
    <property type="protein sequence ID" value="KAK8567729.1"/>
    <property type="molecule type" value="Genomic_DNA"/>
</dbReference>
<organism evidence="1 2">
    <name type="scientific">Hibiscus sabdariffa</name>
    <name type="common">roselle</name>
    <dbReference type="NCBI Taxonomy" id="183260"/>
    <lineage>
        <taxon>Eukaryota</taxon>
        <taxon>Viridiplantae</taxon>
        <taxon>Streptophyta</taxon>
        <taxon>Embryophyta</taxon>
        <taxon>Tracheophyta</taxon>
        <taxon>Spermatophyta</taxon>
        <taxon>Magnoliopsida</taxon>
        <taxon>eudicotyledons</taxon>
        <taxon>Gunneridae</taxon>
        <taxon>Pentapetalae</taxon>
        <taxon>rosids</taxon>
        <taxon>malvids</taxon>
        <taxon>Malvales</taxon>
        <taxon>Malvaceae</taxon>
        <taxon>Malvoideae</taxon>
        <taxon>Hibiscus</taxon>
    </lineage>
</organism>
<protein>
    <submittedName>
        <fullName evidence="1">Uncharacterized protein</fullName>
    </submittedName>
</protein>
<name>A0ABR2EYF0_9ROSI</name>
<keyword evidence="2" id="KW-1185">Reference proteome</keyword>
<comment type="caution">
    <text evidence="1">The sequence shown here is derived from an EMBL/GenBank/DDBJ whole genome shotgun (WGS) entry which is preliminary data.</text>
</comment>
<gene>
    <name evidence="1" type="ORF">V6N12_006305</name>
</gene>
<evidence type="ECO:0000313" key="2">
    <source>
        <dbReference type="Proteomes" id="UP001472677"/>
    </source>
</evidence>
<evidence type="ECO:0000313" key="1">
    <source>
        <dbReference type="EMBL" id="KAK8567729.1"/>
    </source>
</evidence>
<accession>A0ABR2EYF0</accession>
<proteinExistence type="predicted"/>
<reference evidence="1 2" key="1">
    <citation type="journal article" date="2024" name="G3 (Bethesda)">
        <title>Genome assembly of Hibiscus sabdariffa L. provides insights into metabolisms of medicinal natural products.</title>
        <authorList>
            <person name="Kim T."/>
        </authorList>
    </citation>
    <scope>NUCLEOTIDE SEQUENCE [LARGE SCALE GENOMIC DNA]</scope>
    <source>
        <strain evidence="1">TK-2024</strain>
        <tissue evidence="1">Old leaves</tissue>
    </source>
</reference>
<dbReference type="Proteomes" id="UP001472677">
    <property type="component" value="Unassembled WGS sequence"/>
</dbReference>
<sequence length="194" mass="22283">MKMMRKTGVFWILSNKFPVWGGGTLLVVERVWATGDSSFVFFESFIGSVGAKRSAIEVVLKQVPPAFVITLHPVSGKNPDCFRLAITEHPNLQQEDHQQHQHTRVSWPHAADIHHKRCPPGHLSQCFSYNTSTGTAVLRTGEVTRERKEMLILVIKRGREKWRWRRAHAINSGPRDGEMAMYNLQTEMQSWFVF</sequence>